<dbReference type="Proteomes" id="UP000632774">
    <property type="component" value="Unassembled WGS sequence"/>
</dbReference>
<evidence type="ECO:0000256" key="3">
    <source>
        <dbReference type="ARBA" id="ARBA00038502"/>
    </source>
</evidence>
<keyword evidence="1" id="KW-0808">Transferase</keyword>
<dbReference type="Gene3D" id="3.40.630.30">
    <property type="match status" value="1"/>
</dbReference>
<comment type="caution">
    <text evidence="5">The sequence shown here is derived from an EMBL/GenBank/DDBJ whole genome shotgun (WGS) entry which is preliminary data.</text>
</comment>
<accession>A0ABR9XMD8</accession>
<dbReference type="InterPro" id="IPR016181">
    <property type="entry name" value="Acyl_CoA_acyltransferase"/>
</dbReference>
<reference evidence="5 6" key="1">
    <citation type="submission" date="2020-10" db="EMBL/GenBank/DDBJ databases">
        <title>Mucilaginibacter mali sp. nov., isolated from rhizosphere soil of apple orchard.</title>
        <authorList>
            <person name="Lee J.-S."/>
            <person name="Kim H.S."/>
            <person name="Kim J.-S."/>
        </authorList>
    </citation>
    <scope>NUCLEOTIDE SEQUENCE [LARGE SCALE GENOMIC DNA]</scope>
    <source>
        <strain evidence="5 6">KCTC 23157</strain>
    </source>
</reference>
<dbReference type="PANTHER" id="PTHR43792">
    <property type="entry name" value="GNAT FAMILY, PUTATIVE (AFU_ORTHOLOGUE AFUA_3G00765)-RELATED-RELATED"/>
    <property type="match status" value="1"/>
</dbReference>
<proteinExistence type="inferred from homology"/>
<evidence type="ECO:0000313" key="5">
    <source>
        <dbReference type="EMBL" id="MBE9668446.1"/>
    </source>
</evidence>
<dbReference type="RefSeq" id="WP_194107847.1">
    <property type="nucleotide sequence ID" value="NZ_JADFFM010000002.1"/>
</dbReference>
<sequence length="172" mass="19435">MELQGNGFTLRNWKLSDAAAMQRNADNKNVSRFLLDRFPSPYTIADAEAWVRLWQNHEPIINFAIADENDEVIGGVGLELREDIYRKTPLIGYWLAEPYWGKGIMPQAIKLVCGYAFAELDMICVLAFVLSKNPASGRVLEKAGFTKAGIIPRSVIKDNVVMDEHVYCLNRD</sequence>
<name>A0ABR9XMD8_9SPHI</name>
<feature type="domain" description="N-acetyltransferase" evidence="4">
    <location>
        <begin position="16"/>
        <end position="167"/>
    </location>
</feature>
<evidence type="ECO:0000256" key="2">
    <source>
        <dbReference type="ARBA" id="ARBA00023315"/>
    </source>
</evidence>
<evidence type="ECO:0000259" key="4">
    <source>
        <dbReference type="PROSITE" id="PS51186"/>
    </source>
</evidence>
<dbReference type="InterPro" id="IPR000182">
    <property type="entry name" value="GNAT_dom"/>
</dbReference>
<protein>
    <submittedName>
        <fullName evidence="5">GNAT family N-acetyltransferase</fullName>
    </submittedName>
</protein>
<gene>
    <name evidence="5" type="ORF">IRJ18_18895</name>
</gene>
<keyword evidence="6" id="KW-1185">Reference proteome</keyword>
<evidence type="ECO:0000313" key="6">
    <source>
        <dbReference type="Proteomes" id="UP000632774"/>
    </source>
</evidence>
<dbReference type="Pfam" id="PF13302">
    <property type="entry name" value="Acetyltransf_3"/>
    <property type="match status" value="1"/>
</dbReference>
<dbReference type="SUPFAM" id="SSF55729">
    <property type="entry name" value="Acyl-CoA N-acyltransferases (Nat)"/>
    <property type="match status" value="1"/>
</dbReference>
<dbReference type="EMBL" id="JADFFM010000002">
    <property type="protein sequence ID" value="MBE9668446.1"/>
    <property type="molecule type" value="Genomic_DNA"/>
</dbReference>
<dbReference type="InterPro" id="IPR051531">
    <property type="entry name" value="N-acetyltransferase"/>
</dbReference>
<evidence type="ECO:0000256" key="1">
    <source>
        <dbReference type="ARBA" id="ARBA00022679"/>
    </source>
</evidence>
<dbReference type="PROSITE" id="PS51186">
    <property type="entry name" value="GNAT"/>
    <property type="match status" value="1"/>
</dbReference>
<comment type="similarity">
    <text evidence="3">Belongs to the acetyltransferase family. RimJ subfamily.</text>
</comment>
<dbReference type="PANTHER" id="PTHR43792:SF8">
    <property type="entry name" value="[RIBOSOMAL PROTEIN US5]-ALANINE N-ACETYLTRANSFERASE"/>
    <property type="match status" value="1"/>
</dbReference>
<organism evidence="5 6">
    <name type="scientific">Mucilaginibacter boryungensis</name>
    <dbReference type="NCBI Taxonomy" id="768480"/>
    <lineage>
        <taxon>Bacteria</taxon>
        <taxon>Pseudomonadati</taxon>
        <taxon>Bacteroidota</taxon>
        <taxon>Sphingobacteriia</taxon>
        <taxon>Sphingobacteriales</taxon>
        <taxon>Sphingobacteriaceae</taxon>
        <taxon>Mucilaginibacter</taxon>
    </lineage>
</organism>
<keyword evidence="2" id="KW-0012">Acyltransferase</keyword>